<dbReference type="Pfam" id="PF03432">
    <property type="entry name" value="Relaxase"/>
    <property type="match status" value="1"/>
</dbReference>
<dbReference type="GO" id="GO:0004519">
    <property type="term" value="F:endonuclease activity"/>
    <property type="evidence" value="ECO:0007669"/>
    <property type="project" value="UniProtKB-KW"/>
</dbReference>
<feature type="coiled-coil region" evidence="1">
    <location>
        <begin position="390"/>
        <end position="417"/>
    </location>
</feature>
<evidence type="ECO:0000313" key="4">
    <source>
        <dbReference type="Proteomes" id="UP000681343"/>
    </source>
</evidence>
<dbReference type="InterPro" id="IPR005094">
    <property type="entry name" value="Endonuclease_MobA/VirD2"/>
</dbReference>
<dbReference type="KEGG" id="vfa:MM35RIKEN_20220"/>
<feature type="coiled-coil region" evidence="1">
    <location>
        <begin position="300"/>
        <end position="327"/>
    </location>
</feature>
<dbReference type="RefSeq" id="WP_212821630.1">
    <property type="nucleotide sequence ID" value="NZ_AP023416.1"/>
</dbReference>
<protein>
    <submittedName>
        <fullName evidence="3">Endonuclease</fullName>
    </submittedName>
</protein>
<name>A0A810PVX1_9FIRM</name>
<keyword evidence="4" id="KW-1185">Reference proteome</keyword>
<keyword evidence="3" id="KW-0614">Plasmid</keyword>
<feature type="domain" description="MobA/VirD2-like nuclease" evidence="2">
    <location>
        <begin position="19"/>
        <end position="147"/>
    </location>
</feature>
<evidence type="ECO:0000259" key="2">
    <source>
        <dbReference type="Pfam" id="PF03432"/>
    </source>
</evidence>
<keyword evidence="3" id="KW-0540">Nuclease</keyword>
<keyword evidence="1" id="KW-0175">Coiled coil</keyword>
<gene>
    <name evidence="3" type="ORF">MM35RIKEN_20220</name>
</gene>
<dbReference type="Proteomes" id="UP000681343">
    <property type="component" value="Plasmid pMM35_01"/>
</dbReference>
<evidence type="ECO:0000256" key="1">
    <source>
        <dbReference type="SAM" id="Coils"/>
    </source>
</evidence>
<keyword evidence="3" id="KW-0255">Endonuclease</keyword>
<dbReference type="AlphaFoldDB" id="A0A810PVX1"/>
<accession>A0A810PVX1</accession>
<organism evidence="3 4">
    <name type="scientific">Vescimonas fastidiosa</name>
    <dbReference type="NCBI Taxonomy" id="2714353"/>
    <lineage>
        <taxon>Bacteria</taxon>
        <taxon>Bacillati</taxon>
        <taxon>Bacillota</taxon>
        <taxon>Clostridia</taxon>
        <taxon>Eubacteriales</taxon>
        <taxon>Oscillospiraceae</taxon>
        <taxon>Vescimonas</taxon>
    </lineage>
</organism>
<keyword evidence="3" id="KW-0378">Hydrolase</keyword>
<sequence length="444" mass="50668">MAITKIHPIKSTLKKAIDYIVDPAKTDDKLLVSSFGCAVETADLEFEKTRLLAMQKGNNLAHHLIQAFEPGEVSYAQAHEIGRQLADEILGGKYEYVIATHINKEHCHNHIIFCAVDFAEHKKYVSNRKSYAQIRRVSDRLCRENGLSVVTPGAERGKQYAEWDAQRKGTSYKQKLKIAIDRLIPISKGIDDLLRRLEAEGYEIKRGKYISFRAPGQARFTRAKTLGEAYTEEAIAERIKSKVILKTPKPERSGVSLLIDIETCIKAQQSAGYERWAKIENLKRAARTMVFLDQHGISHYTDLEQKITELQDNNEQTAAALKTAEHRLSDLALLIKHTATYKELKPLYSEYKKSRDKEKYLRGREREIILFEASARALKAAGVGDKLPDLAKLREEYSRLTEEKDRLYAEYGSLKKRMQEYDAVKQNIDSILSPNRGQEQDKAL</sequence>
<reference evidence="3" key="1">
    <citation type="submission" date="2020-09" db="EMBL/GenBank/DDBJ databases">
        <title>New species isolated from human feces.</title>
        <authorList>
            <person name="Kitahara M."/>
            <person name="Shigeno Y."/>
            <person name="Shime M."/>
            <person name="Matsumoto Y."/>
            <person name="Nakamura S."/>
            <person name="Motooka D."/>
            <person name="Fukuoka S."/>
            <person name="Nishikawa H."/>
            <person name="Benno Y."/>
        </authorList>
    </citation>
    <scope>NUCLEOTIDE SEQUENCE</scope>
    <source>
        <strain evidence="3">MM35</strain>
        <plasmid evidence="3">pMM35_01</plasmid>
    </source>
</reference>
<geneLocation type="plasmid" evidence="3 4">
    <name>pMM35_01</name>
</geneLocation>
<dbReference type="EMBL" id="AP023416">
    <property type="protein sequence ID" value="BCK79830.1"/>
    <property type="molecule type" value="Genomic_DNA"/>
</dbReference>
<proteinExistence type="predicted"/>
<evidence type="ECO:0000313" key="3">
    <source>
        <dbReference type="EMBL" id="BCK79830.1"/>
    </source>
</evidence>